<feature type="compositionally biased region" description="Basic and acidic residues" evidence="6">
    <location>
        <begin position="97"/>
        <end position="112"/>
    </location>
</feature>
<dbReference type="OrthoDB" id="8893098at2759"/>
<feature type="transmembrane region" description="Helical" evidence="7">
    <location>
        <begin position="35"/>
        <end position="58"/>
    </location>
</feature>
<dbReference type="PANTHER" id="PTHR15296">
    <property type="entry name" value="MEMBRANE-ASSOCIATED PROTEIN MAP17"/>
    <property type="match status" value="1"/>
</dbReference>
<evidence type="ECO:0000256" key="3">
    <source>
        <dbReference type="ARBA" id="ARBA00022989"/>
    </source>
</evidence>
<evidence type="ECO:0000313" key="10">
    <source>
        <dbReference type="Proteomes" id="UP000812440"/>
    </source>
</evidence>
<evidence type="ECO:0000256" key="2">
    <source>
        <dbReference type="ARBA" id="ARBA00022692"/>
    </source>
</evidence>
<dbReference type="GO" id="GO:0016020">
    <property type="term" value="C:membrane"/>
    <property type="evidence" value="ECO:0007669"/>
    <property type="project" value="UniProtKB-SubCell"/>
</dbReference>
<feature type="region of interest" description="Disordered" evidence="6">
    <location>
        <begin position="86"/>
        <end position="122"/>
    </location>
</feature>
<dbReference type="AlphaFoldDB" id="A0A8T2KJ58"/>
<dbReference type="InterPro" id="IPR031627">
    <property type="entry name" value="PDZK1IP1/SMIM24"/>
</dbReference>
<evidence type="ECO:0000256" key="4">
    <source>
        <dbReference type="ARBA" id="ARBA00023136"/>
    </source>
</evidence>
<evidence type="ECO:0000256" key="1">
    <source>
        <dbReference type="ARBA" id="ARBA00004167"/>
    </source>
</evidence>
<evidence type="ECO:0000256" key="5">
    <source>
        <dbReference type="ARBA" id="ARBA00049650"/>
    </source>
</evidence>
<comment type="similarity">
    <text evidence="5">Belongs to the PDZK1-interacting protein 1/SMIM24 family.</text>
</comment>
<evidence type="ECO:0008006" key="11">
    <source>
        <dbReference type="Google" id="ProtNLM"/>
    </source>
</evidence>
<evidence type="ECO:0000256" key="7">
    <source>
        <dbReference type="SAM" id="Phobius"/>
    </source>
</evidence>
<accession>A0A8T2KJ58</accession>
<dbReference type="Proteomes" id="UP000812440">
    <property type="component" value="Chromosome 1"/>
</dbReference>
<keyword evidence="2 7" id="KW-0812">Transmembrane</keyword>
<keyword evidence="8" id="KW-0732">Signal</keyword>
<keyword evidence="10" id="KW-1185">Reference proteome</keyword>
<comment type="subcellular location">
    <subcellularLocation>
        <location evidence="1">Membrane</location>
        <topology evidence="1">Single-pass membrane protein</topology>
    </subcellularLocation>
</comment>
<feature type="signal peptide" evidence="8">
    <location>
        <begin position="1"/>
        <end position="19"/>
    </location>
</feature>
<evidence type="ECO:0000256" key="8">
    <source>
        <dbReference type="SAM" id="SignalP"/>
    </source>
</evidence>
<evidence type="ECO:0000313" key="9">
    <source>
        <dbReference type="EMBL" id="KAG8454561.1"/>
    </source>
</evidence>
<evidence type="ECO:0000256" key="6">
    <source>
        <dbReference type="SAM" id="MobiDB-lite"/>
    </source>
</evidence>
<comment type="caution">
    <text evidence="9">The sequence shown here is derived from an EMBL/GenBank/DDBJ whole genome shotgun (WGS) entry which is preliminary data.</text>
</comment>
<keyword evidence="3 7" id="KW-1133">Transmembrane helix</keyword>
<sequence length="122" mass="13751">MSVLISLLFGCVLVISTMAQEGAVKATAGGSSRTLQPWLLGLTAVVVFLFIVFVLLIVNRVWCTKQRHGYNEDILEHKSTEINAYENRSMELDEEDEKGKTKLTENKKAKWEESEEQTITAM</sequence>
<keyword evidence="4 7" id="KW-0472">Membrane</keyword>
<dbReference type="Pfam" id="PF15807">
    <property type="entry name" value="MAP17"/>
    <property type="match status" value="1"/>
</dbReference>
<dbReference type="EMBL" id="JAACNH010000001">
    <property type="protein sequence ID" value="KAG8454561.1"/>
    <property type="molecule type" value="Genomic_DNA"/>
</dbReference>
<reference evidence="9" key="1">
    <citation type="thesis" date="2020" institute="ProQuest LLC" country="789 East Eisenhower Parkway, Ann Arbor, MI, USA">
        <title>Comparative Genomics and Chromosome Evolution.</title>
        <authorList>
            <person name="Mudd A.B."/>
        </authorList>
    </citation>
    <scope>NUCLEOTIDE SEQUENCE</scope>
    <source>
        <strain evidence="9">Female2</strain>
        <tissue evidence="9">Blood</tissue>
    </source>
</reference>
<protein>
    <recommendedName>
        <fullName evidence="11">Small integral membrane protein 24</fullName>
    </recommendedName>
</protein>
<feature type="chain" id="PRO_5035931998" description="Small integral membrane protein 24" evidence="8">
    <location>
        <begin position="20"/>
        <end position="122"/>
    </location>
</feature>
<organism evidence="9 10">
    <name type="scientific">Hymenochirus boettgeri</name>
    <name type="common">Congo dwarf clawed frog</name>
    <dbReference type="NCBI Taxonomy" id="247094"/>
    <lineage>
        <taxon>Eukaryota</taxon>
        <taxon>Metazoa</taxon>
        <taxon>Chordata</taxon>
        <taxon>Craniata</taxon>
        <taxon>Vertebrata</taxon>
        <taxon>Euteleostomi</taxon>
        <taxon>Amphibia</taxon>
        <taxon>Batrachia</taxon>
        <taxon>Anura</taxon>
        <taxon>Pipoidea</taxon>
        <taxon>Pipidae</taxon>
        <taxon>Pipinae</taxon>
        <taxon>Hymenochirus</taxon>
    </lineage>
</organism>
<dbReference type="PANTHER" id="PTHR15296:SF2">
    <property type="entry name" value="SMALL INTEGRAL MEMBRANE PROTEIN 24"/>
    <property type="match status" value="1"/>
</dbReference>
<name>A0A8T2KJ58_9PIPI</name>
<proteinExistence type="inferred from homology"/>
<gene>
    <name evidence="9" type="ORF">GDO86_000978</name>
</gene>